<feature type="transmembrane region" description="Helical" evidence="7">
    <location>
        <begin position="482"/>
        <end position="503"/>
    </location>
</feature>
<evidence type="ECO:0000313" key="9">
    <source>
        <dbReference type="EMBL" id="CAG7816277.1"/>
    </source>
</evidence>
<evidence type="ECO:0000256" key="7">
    <source>
        <dbReference type="SAM" id="Phobius"/>
    </source>
</evidence>
<comment type="caution">
    <text evidence="9">The sequence shown here is derived from an EMBL/GenBank/DDBJ whole genome shotgun (WGS) entry which is preliminary data.</text>
</comment>
<dbReference type="FunFam" id="3.40.309.10:FF:000003">
    <property type="entry name" value="Aldehyde dehydrogenase"/>
    <property type="match status" value="1"/>
</dbReference>
<keyword evidence="7" id="KW-0812">Transmembrane</keyword>
<keyword evidence="2 4" id="KW-0560">Oxidoreductase</keyword>
<dbReference type="GO" id="GO:0004029">
    <property type="term" value="F:aldehyde dehydrogenase (NAD+) activity"/>
    <property type="evidence" value="ECO:0007669"/>
    <property type="project" value="TreeGrafter"/>
</dbReference>
<dbReference type="EMBL" id="CAJVCH010365826">
    <property type="protein sequence ID" value="CAG7816277.1"/>
    <property type="molecule type" value="Genomic_DNA"/>
</dbReference>
<evidence type="ECO:0000256" key="2">
    <source>
        <dbReference type="ARBA" id="ARBA00023002"/>
    </source>
</evidence>
<dbReference type="Proteomes" id="UP000708208">
    <property type="component" value="Unassembled WGS sequence"/>
</dbReference>
<dbReference type="OrthoDB" id="440325at2759"/>
<proteinExistence type="inferred from homology"/>
<dbReference type="InterPro" id="IPR015590">
    <property type="entry name" value="Aldehyde_DH_dom"/>
</dbReference>
<keyword evidence="7" id="KW-1133">Transmembrane helix</keyword>
<dbReference type="GO" id="GO:0006081">
    <property type="term" value="P:aldehyde metabolic process"/>
    <property type="evidence" value="ECO:0007669"/>
    <property type="project" value="InterPro"/>
</dbReference>
<dbReference type="AlphaFoldDB" id="A0A8J2KGV4"/>
<dbReference type="InterPro" id="IPR012394">
    <property type="entry name" value="Aldehyde_DH_NAD(P)"/>
</dbReference>
<evidence type="ECO:0000313" key="10">
    <source>
        <dbReference type="Proteomes" id="UP000708208"/>
    </source>
</evidence>
<evidence type="ECO:0000256" key="6">
    <source>
        <dbReference type="RuleBase" id="RU003345"/>
    </source>
</evidence>
<dbReference type="GO" id="GO:0005737">
    <property type="term" value="C:cytoplasm"/>
    <property type="evidence" value="ECO:0007669"/>
    <property type="project" value="TreeGrafter"/>
</dbReference>
<evidence type="ECO:0000256" key="4">
    <source>
        <dbReference type="PIRNR" id="PIRNR036492"/>
    </source>
</evidence>
<comment type="similarity">
    <text evidence="1 4 6">Belongs to the aldehyde dehydrogenase family.</text>
</comment>
<evidence type="ECO:0000256" key="5">
    <source>
        <dbReference type="PROSITE-ProRule" id="PRU10007"/>
    </source>
</evidence>
<keyword evidence="3" id="KW-0520">NAD</keyword>
<gene>
    <name evidence="9" type="ORF">AFUS01_LOCUS26904</name>
</gene>
<accession>A0A8J2KGV4</accession>
<evidence type="ECO:0000256" key="1">
    <source>
        <dbReference type="ARBA" id="ARBA00009986"/>
    </source>
</evidence>
<dbReference type="PANTHER" id="PTHR43570:SF16">
    <property type="entry name" value="ALDEHYDE DEHYDROGENASE TYPE III, ISOFORM Q"/>
    <property type="match status" value="1"/>
</dbReference>
<keyword evidence="10" id="KW-1185">Reference proteome</keyword>
<dbReference type="PIRSF" id="PIRSF036492">
    <property type="entry name" value="ALDH"/>
    <property type="match status" value="1"/>
</dbReference>
<keyword evidence="7" id="KW-0472">Membrane</keyword>
<dbReference type="InterPro" id="IPR029510">
    <property type="entry name" value="Ald_DH_CS_GLU"/>
</dbReference>
<dbReference type="Pfam" id="PF00171">
    <property type="entry name" value="Aldedh"/>
    <property type="match status" value="1"/>
</dbReference>
<organism evidence="9 10">
    <name type="scientific">Allacma fusca</name>
    <dbReference type="NCBI Taxonomy" id="39272"/>
    <lineage>
        <taxon>Eukaryota</taxon>
        <taxon>Metazoa</taxon>
        <taxon>Ecdysozoa</taxon>
        <taxon>Arthropoda</taxon>
        <taxon>Hexapoda</taxon>
        <taxon>Collembola</taxon>
        <taxon>Symphypleona</taxon>
        <taxon>Sminthuridae</taxon>
        <taxon>Allacma</taxon>
    </lineage>
</organism>
<evidence type="ECO:0000256" key="3">
    <source>
        <dbReference type="ARBA" id="ARBA00023027"/>
    </source>
</evidence>
<dbReference type="FunFam" id="3.40.605.10:FF:000004">
    <property type="entry name" value="Aldehyde dehydrogenase"/>
    <property type="match status" value="1"/>
</dbReference>
<feature type="domain" description="Aldehyde dehydrogenase" evidence="8">
    <location>
        <begin position="3"/>
        <end position="432"/>
    </location>
</feature>
<reference evidence="9" key="1">
    <citation type="submission" date="2021-06" db="EMBL/GenBank/DDBJ databases">
        <authorList>
            <person name="Hodson N. C."/>
            <person name="Mongue J. A."/>
            <person name="Jaron S. K."/>
        </authorList>
    </citation>
    <scope>NUCLEOTIDE SEQUENCE</scope>
</reference>
<feature type="active site" evidence="5">
    <location>
        <position position="210"/>
    </location>
</feature>
<dbReference type="PROSITE" id="PS00687">
    <property type="entry name" value="ALDEHYDE_DEHYDR_GLU"/>
    <property type="match status" value="1"/>
</dbReference>
<protein>
    <recommendedName>
        <fullName evidence="4">Aldehyde dehydrogenase</fullName>
    </recommendedName>
</protein>
<sequence length="504" mass="56241">MRNYDQVLETARKAFSLGKTRSVSFRKQQLKNLLRLFLENEKEILNALNADLRKCSFEGKLGECENLKSEVKHMLRNLDHYSAPETLPLNLLAFLDRGYIQREPFGVVLVIGTWNYPFNLSLQPLIGALAAGNCVILKPSEVAPRSAETMAKLLPKYLDAECYQVVLGGAEDTQQLLRHRFDYIFYTGSSSVGRIISTAAAVNLTPVTLELGGKSPCFIDDDADCRLAAKRILWGKVMNLGMTCIAPDYVLCSKQVETEFVKVAKEVLEEWYGPNLQKSGDLPRFPNQKQLMRLTKMLEATKGRVVVGGESNPEGLWLDPTIVVDVDGRDSLMEPQNEIFGPILPIVNVGCLEEAIQFINARPKPLALYIFARSNSKCERMLEQTSSGGACVNDVIWHNLWPGLPFGGVGDSGQGSYHGKSSFDTFSHKKSVLVRGFGYFSEKLGEARYPPYNDSSLRFFTFLVKYFEASNVNINHINSSHIISAIFGAVFLFAILYAFNLVCV</sequence>
<evidence type="ECO:0000259" key="8">
    <source>
        <dbReference type="Pfam" id="PF00171"/>
    </source>
</evidence>
<name>A0A8J2KGV4_9HEXA</name>
<dbReference type="PANTHER" id="PTHR43570">
    <property type="entry name" value="ALDEHYDE DEHYDROGENASE"/>
    <property type="match status" value="1"/>
</dbReference>